<proteinExistence type="predicted"/>
<comment type="caution">
    <text evidence="1">The sequence shown here is derived from an EMBL/GenBank/DDBJ whole genome shotgun (WGS) entry which is preliminary data.</text>
</comment>
<reference evidence="1 2" key="1">
    <citation type="submission" date="2020-08" db="EMBL/GenBank/DDBJ databases">
        <authorList>
            <person name="Hejnol A."/>
        </authorList>
    </citation>
    <scope>NUCLEOTIDE SEQUENCE [LARGE SCALE GENOMIC DNA]</scope>
</reference>
<gene>
    <name evidence="1" type="ORF">DGYR_LOCUS7187</name>
</gene>
<protein>
    <submittedName>
        <fullName evidence="1">DgyrCDS7548</fullName>
    </submittedName>
</protein>
<dbReference type="PANTHER" id="PTHR25462:SF296">
    <property type="entry name" value="MEIOTIC P26, ISOFORM F"/>
    <property type="match status" value="1"/>
</dbReference>
<dbReference type="Gene3D" id="3.30.40.10">
    <property type="entry name" value="Zinc/RING finger domain, C3HC4 (zinc finger)"/>
    <property type="match status" value="1"/>
</dbReference>
<evidence type="ECO:0000313" key="2">
    <source>
        <dbReference type="Proteomes" id="UP000549394"/>
    </source>
</evidence>
<accession>A0A7I8VSB7</accession>
<dbReference type="EMBL" id="CAJFCJ010000009">
    <property type="protein sequence ID" value="CAD5118875.1"/>
    <property type="molecule type" value="Genomic_DNA"/>
</dbReference>
<dbReference type="SUPFAM" id="SSF57850">
    <property type="entry name" value="RING/U-box"/>
    <property type="match status" value="1"/>
</dbReference>
<name>A0A7I8VSB7_9ANNE</name>
<dbReference type="InterPro" id="IPR013083">
    <property type="entry name" value="Znf_RING/FYVE/PHD"/>
</dbReference>
<dbReference type="InterPro" id="IPR047153">
    <property type="entry name" value="TRIM45/56/19-like"/>
</dbReference>
<sequence>MSNERAYAHPAFHGGKNNSEQVTDEYLTCPISGRPGFIHPKILLCGHTFSKASLESYAGGARCFCCPMCGKVTELPSNGVSGLRDNIFIDTQVEMLLSRHNKARGRDDSFYNITKYE</sequence>
<dbReference type="PANTHER" id="PTHR25462">
    <property type="entry name" value="BONUS, ISOFORM C-RELATED"/>
    <property type="match status" value="1"/>
</dbReference>
<dbReference type="AlphaFoldDB" id="A0A7I8VSB7"/>
<dbReference type="Proteomes" id="UP000549394">
    <property type="component" value="Unassembled WGS sequence"/>
</dbReference>
<dbReference type="GO" id="GO:0061630">
    <property type="term" value="F:ubiquitin protein ligase activity"/>
    <property type="evidence" value="ECO:0007669"/>
    <property type="project" value="TreeGrafter"/>
</dbReference>
<keyword evidence="2" id="KW-1185">Reference proteome</keyword>
<dbReference type="OrthoDB" id="342730at2759"/>
<organism evidence="1 2">
    <name type="scientific">Dimorphilus gyrociliatus</name>
    <dbReference type="NCBI Taxonomy" id="2664684"/>
    <lineage>
        <taxon>Eukaryota</taxon>
        <taxon>Metazoa</taxon>
        <taxon>Spiralia</taxon>
        <taxon>Lophotrochozoa</taxon>
        <taxon>Annelida</taxon>
        <taxon>Polychaeta</taxon>
        <taxon>Polychaeta incertae sedis</taxon>
        <taxon>Dinophilidae</taxon>
        <taxon>Dimorphilus</taxon>
    </lineage>
</organism>
<evidence type="ECO:0000313" key="1">
    <source>
        <dbReference type="EMBL" id="CAD5118875.1"/>
    </source>
</evidence>